<gene>
    <name evidence="1" type="ORF">WLH_03361</name>
</gene>
<proteinExistence type="predicted"/>
<dbReference type="PATRIC" id="fig|941280.3.peg.3335"/>
<evidence type="ECO:0000313" key="1">
    <source>
        <dbReference type="EMBL" id="ANK04622.1"/>
    </source>
</evidence>
<protein>
    <submittedName>
        <fullName evidence="1">Uncharacterized protein</fullName>
    </submittedName>
</protein>
<dbReference type="AlphaFoldDB" id="A0A192CFV5"/>
<dbReference type="EMBL" id="CP015085">
    <property type="protein sequence ID" value="ANK04622.1"/>
    <property type="molecule type" value="Genomic_DNA"/>
</dbReference>
<evidence type="ECO:0000313" key="2">
    <source>
        <dbReference type="Proteomes" id="UP000183316"/>
    </source>
</evidence>
<accession>A0A192CFV5</accession>
<reference evidence="1 2" key="1">
    <citation type="submission" date="2016-03" db="EMBL/GenBank/DDBJ databases">
        <title>Genome Sequence and Comparative Pathogenic Determinants of Uropathogenic Escherichia coli O25b:H4, a Clinical Isolate from Saudi Arabia.</title>
        <authorList>
            <person name="Alyamani E.A.J."/>
            <person name="Khiyami M.A."/>
            <person name="Booq R.Y."/>
            <person name="Bahwerth F.S."/>
            <person name="Vaisvil B."/>
            <person name="Schmitt D.P."/>
            <person name="Kapatral V."/>
        </authorList>
    </citation>
    <scope>NUCLEOTIDE SEQUENCE [LARGE SCALE GENOMIC DNA]</scope>
    <source>
        <strain evidence="1 2">O25b:H4</strain>
    </source>
</reference>
<dbReference type="Proteomes" id="UP000183316">
    <property type="component" value="Chromosome"/>
</dbReference>
<organism evidence="1 2">
    <name type="scientific">Escherichia coli O25b:H4</name>
    <dbReference type="NCBI Taxonomy" id="941280"/>
    <lineage>
        <taxon>Bacteria</taxon>
        <taxon>Pseudomonadati</taxon>
        <taxon>Pseudomonadota</taxon>
        <taxon>Gammaproteobacteria</taxon>
        <taxon>Enterobacterales</taxon>
        <taxon>Enterobacteriaceae</taxon>
        <taxon>Escherichia</taxon>
    </lineage>
</organism>
<sequence>MLGQTNQVAGMCKSMMMLIRRLTSVAIRFDAWEETRVQR</sequence>
<name>A0A192CFV5_ECO25</name>